<keyword evidence="10" id="KW-0626">Porin</keyword>
<dbReference type="Gene3D" id="3.30.1950.10">
    <property type="entry name" value="wza like domain"/>
    <property type="match status" value="1"/>
</dbReference>
<organism evidence="18 19">
    <name type="scientific">Phenylobacterium glaciei</name>
    <dbReference type="NCBI Taxonomy" id="2803784"/>
    <lineage>
        <taxon>Bacteria</taxon>
        <taxon>Pseudomonadati</taxon>
        <taxon>Pseudomonadota</taxon>
        <taxon>Alphaproteobacteria</taxon>
        <taxon>Caulobacterales</taxon>
        <taxon>Caulobacteraceae</taxon>
        <taxon>Phenylobacterium</taxon>
    </lineage>
</organism>
<comment type="caution">
    <text evidence="18">The sequence shown here is derived from an EMBL/GenBank/DDBJ whole genome shotgun (WGS) entry which is preliminary data.</text>
</comment>
<dbReference type="Pfam" id="PF22461">
    <property type="entry name" value="SLBB_2"/>
    <property type="match status" value="1"/>
</dbReference>
<evidence type="ECO:0000256" key="12">
    <source>
        <dbReference type="ARBA" id="ARBA00023139"/>
    </source>
</evidence>
<evidence type="ECO:0000256" key="2">
    <source>
        <dbReference type="ARBA" id="ARBA00009450"/>
    </source>
</evidence>
<evidence type="ECO:0000256" key="13">
    <source>
        <dbReference type="ARBA" id="ARBA00023237"/>
    </source>
</evidence>
<evidence type="ECO:0000256" key="4">
    <source>
        <dbReference type="ARBA" id="ARBA00022452"/>
    </source>
</evidence>
<evidence type="ECO:0000313" key="18">
    <source>
        <dbReference type="EMBL" id="MBR7619198.1"/>
    </source>
</evidence>
<evidence type="ECO:0000256" key="6">
    <source>
        <dbReference type="ARBA" id="ARBA00022692"/>
    </source>
</evidence>
<feature type="signal peptide" evidence="15">
    <location>
        <begin position="1"/>
        <end position="26"/>
    </location>
</feature>
<keyword evidence="7 15" id="KW-0732">Signal</keyword>
<dbReference type="RefSeq" id="WP_215339429.1">
    <property type="nucleotide sequence ID" value="NZ_JAGSGD010000001.1"/>
</dbReference>
<keyword evidence="19" id="KW-1185">Reference proteome</keyword>
<keyword evidence="13" id="KW-0998">Cell outer membrane</keyword>
<evidence type="ECO:0000256" key="14">
    <source>
        <dbReference type="ARBA" id="ARBA00023288"/>
    </source>
</evidence>
<keyword evidence="14" id="KW-0449">Lipoprotein</keyword>
<keyword evidence="6" id="KW-0812">Transmembrane</keyword>
<feature type="domain" description="SLBB" evidence="17">
    <location>
        <begin position="128"/>
        <end position="196"/>
    </location>
</feature>
<feature type="domain" description="Polysaccharide export protein N-terminal" evidence="16">
    <location>
        <begin position="48"/>
        <end position="122"/>
    </location>
</feature>
<evidence type="ECO:0000256" key="11">
    <source>
        <dbReference type="ARBA" id="ARBA00023136"/>
    </source>
</evidence>
<dbReference type="Pfam" id="PF02563">
    <property type="entry name" value="Poly_export"/>
    <property type="match status" value="1"/>
</dbReference>
<dbReference type="AlphaFoldDB" id="A0A941D1L8"/>
<evidence type="ECO:0000256" key="15">
    <source>
        <dbReference type="SAM" id="SignalP"/>
    </source>
</evidence>
<keyword evidence="3" id="KW-0813">Transport</keyword>
<gene>
    <name evidence="18" type="ORF">JKL49_07330</name>
</gene>
<dbReference type="GO" id="GO:0046930">
    <property type="term" value="C:pore complex"/>
    <property type="evidence" value="ECO:0007669"/>
    <property type="project" value="UniProtKB-KW"/>
</dbReference>
<evidence type="ECO:0000256" key="9">
    <source>
        <dbReference type="ARBA" id="ARBA00023065"/>
    </source>
</evidence>
<evidence type="ECO:0000259" key="16">
    <source>
        <dbReference type="Pfam" id="PF02563"/>
    </source>
</evidence>
<dbReference type="PROSITE" id="PS51257">
    <property type="entry name" value="PROKAR_LIPOPROTEIN"/>
    <property type="match status" value="1"/>
</dbReference>
<evidence type="ECO:0000313" key="19">
    <source>
        <dbReference type="Proteomes" id="UP000622580"/>
    </source>
</evidence>
<dbReference type="PANTHER" id="PTHR33619">
    <property type="entry name" value="POLYSACCHARIDE EXPORT PROTEIN GFCE-RELATED"/>
    <property type="match status" value="1"/>
</dbReference>
<dbReference type="InterPro" id="IPR049712">
    <property type="entry name" value="Poly_export"/>
</dbReference>
<evidence type="ECO:0000256" key="1">
    <source>
        <dbReference type="ARBA" id="ARBA00004571"/>
    </source>
</evidence>
<dbReference type="GO" id="GO:0015288">
    <property type="term" value="F:porin activity"/>
    <property type="evidence" value="ECO:0007669"/>
    <property type="project" value="UniProtKB-KW"/>
</dbReference>
<keyword evidence="12" id="KW-0564">Palmitate</keyword>
<keyword evidence="4" id="KW-1134">Transmembrane beta strand</keyword>
<protein>
    <submittedName>
        <fullName evidence="18">Polysaccharide export protein</fullName>
    </submittedName>
</protein>
<dbReference type="EMBL" id="JAGSGD010000001">
    <property type="protein sequence ID" value="MBR7619198.1"/>
    <property type="molecule type" value="Genomic_DNA"/>
</dbReference>
<evidence type="ECO:0000256" key="7">
    <source>
        <dbReference type="ARBA" id="ARBA00022729"/>
    </source>
</evidence>
<keyword evidence="5" id="KW-0762">Sugar transport</keyword>
<dbReference type="Proteomes" id="UP000622580">
    <property type="component" value="Unassembled WGS sequence"/>
</dbReference>
<evidence type="ECO:0000256" key="5">
    <source>
        <dbReference type="ARBA" id="ARBA00022597"/>
    </source>
</evidence>
<evidence type="ECO:0000256" key="10">
    <source>
        <dbReference type="ARBA" id="ARBA00023114"/>
    </source>
</evidence>
<keyword evidence="9" id="KW-0406">Ion transport</keyword>
<evidence type="ECO:0000256" key="8">
    <source>
        <dbReference type="ARBA" id="ARBA00023047"/>
    </source>
</evidence>
<dbReference type="GO" id="GO:0015159">
    <property type="term" value="F:polysaccharide transmembrane transporter activity"/>
    <property type="evidence" value="ECO:0007669"/>
    <property type="project" value="InterPro"/>
</dbReference>
<feature type="chain" id="PRO_5037068116" evidence="15">
    <location>
        <begin position="27"/>
        <end position="201"/>
    </location>
</feature>
<dbReference type="PANTHER" id="PTHR33619:SF3">
    <property type="entry name" value="POLYSACCHARIDE EXPORT PROTEIN GFCE-RELATED"/>
    <property type="match status" value="1"/>
</dbReference>
<comment type="subcellular location">
    <subcellularLocation>
        <location evidence="1">Cell outer membrane</location>
        <topology evidence="1">Multi-pass membrane protein</topology>
    </subcellularLocation>
</comment>
<dbReference type="GO" id="GO:0006811">
    <property type="term" value="P:monoatomic ion transport"/>
    <property type="evidence" value="ECO:0007669"/>
    <property type="project" value="UniProtKB-KW"/>
</dbReference>
<dbReference type="InterPro" id="IPR003715">
    <property type="entry name" value="Poly_export_N"/>
</dbReference>
<dbReference type="GO" id="GO:0009279">
    <property type="term" value="C:cell outer membrane"/>
    <property type="evidence" value="ECO:0007669"/>
    <property type="project" value="UniProtKB-SubCell"/>
</dbReference>
<evidence type="ECO:0000259" key="17">
    <source>
        <dbReference type="Pfam" id="PF22461"/>
    </source>
</evidence>
<reference evidence="18" key="1">
    <citation type="submission" date="2021-04" db="EMBL/GenBank/DDBJ databases">
        <title>Draft genome assembly of strain Phenylobacterium sp. 20VBR1 using MiniION and Illumina platforms.</title>
        <authorList>
            <person name="Thomas F.A."/>
            <person name="Krishnan K.P."/>
            <person name="Sinha R.K."/>
        </authorList>
    </citation>
    <scope>NUCLEOTIDE SEQUENCE</scope>
    <source>
        <strain evidence="18">20VBR1</strain>
    </source>
</reference>
<keyword evidence="8" id="KW-0625">Polysaccharide transport</keyword>
<sequence length="201" mass="21527">MTRRFLLAFVLSASCLGACSSIGAPAAPAAQSVMDAPAAAVDAAALPSLSDYTLGAADKVRILVYNEPNLSGEFLVNSNGMISVPLIGDVTALNRTTTQIRADIETRLSAGYLRAPQVSVDVLTFRPFYILGEVNKPGDYPYSAGLTALKAVATANGFTYRADKKNYYLKHPGQSEEVKHPMSADMMLQPGDTVRIAERYF</sequence>
<proteinExistence type="inferred from homology"/>
<accession>A0A941D1L8</accession>
<comment type="similarity">
    <text evidence="2">Belongs to the BexD/CtrA/VexA family.</text>
</comment>
<keyword evidence="11" id="KW-0472">Membrane</keyword>
<dbReference type="InterPro" id="IPR054765">
    <property type="entry name" value="SLBB_dom"/>
</dbReference>
<name>A0A941D1L8_9CAUL</name>
<evidence type="ECO:0000256" key="3">
    <source>
        <dbReference type="ARBA" id="ARBA00022448"/>
    </source>
</evidence>